<feature type="domain" description="Poly(A) RNA polymerase mitochondrial-like central palm" evidence="1">
    <location>
        <begin position="133"/>
        <end position="270"/>
    </location>
</feature>
<dbReference type="OrthoDB" id="2274644at2759"/>
<accession>A0A976M6G0</accession>
<dbReference type="CDD" id="cd05402">
    <property type="entry name" value="NT_PAP_TUTase"/>
    <property type="match status" value="1"/>
</dbReference>
<dbReference type="InterPro" id="IPR054708">
    <property type="entry name" value="MTPAP-like_central"/>
</dbReference>
<dbReference type="PANTHER" id="PTHR12271:SF40">
    <property type="entry name" value="POLY(A) RNA POLYMERASE GLD2"/>
    <property type="match status" value="1"/>
</dbReference>
<proteinExistence type="predicted"/>
<dbReference type="Gene3D" id="3.30.460.10">
    <property type="entry name" value="Beta Polymerase, domain 2"/>
    <property type="match status" value="1"/>
</dbReference>
<evidence type="ECO:0000259" key="1">
    <source>
        <dbReference type="Pfam" id="PF22600"/>
    </source>
</evidence>
<dbReference type="InterPro" id="IPR043519">
    <property type="entry name" value="NT_sf"/>
</dbReference>
<name>A0A976M6G0_THEOR</name>
<dbReference type="GO" id="GO:0031123">
    <property type="term" value="P:RNA 3'-end processing"/>
    <property type="evidence" value="ECO:0007669"/>
    <property type="project" value="TreeGrafter"/>
</dbReference>
<protein>
    <recommendedName>
        <fullName evidence="1">Poly(A) RNA polymerase mitochondrial-like central palm domain-containing protein</fullName>
    </recommendedName>
</protein>
<reference evidence="2" key="1">
    <citation type="submission" date="2022-07" db="EMBL/GenBank/DDBJ databases">
        <title>Evaluation of T. orientalis genome assembly methods using nanopore sequencing and analysis of variation between genomes.</title>
        <authorList>
            <person name="Yam J."/>
            <person name="Micallef M.L."/>
            <person name="Liu M."/>
            <person name="Djordjevic S.P."/>
            <person name="Bogema D.R."/>
            <person name="Jenkins C."/>
        </authorList>
    </citation>
    <scope>NUCLEOTIDE SEQUENCE</scope>
    <source>
        <strain evidence="2">Fish Creek</strain>
    </source>
</reference>
<dbReference type="PANTHER" id="PTHR12271">
    <property type="entry name" value="POLY A POLYMERASE CID PAP -RELATED"/>
    <property type="match status" value="1"/>
</dbReference>
<evidence type="ECO:0000313" key="2">
    <source>
        <dbReference type="EMBL" id="UKJ89371.2"/>
    </source>
</evidence>
<dbReference type="Pfam" id="PF22600">
    <property type="entry name" value="MTPAP-like_central"/>
    <property type="match status" value="1"/>
</dbReference>
<sequence length="474" mass="54086">MFMLSCKGCVNLRYYKNVIKKINAKRFNMAAVGYSFNVNRFISDKSINFESKAPFNSVNLTYEKVESDLDVYDYDEYLYPESFNDPNNISLHKLVSHHSSVKTDDLENGASPDDLSDIISCNISDIDLKIRNTEITHFLERVLRDKVNPKCSVSLFGSAINGLWTEGSDLDVCVEIPNVNSRSAIIRNLRRIATVLSPLSPTRVIQNRFTAKIPILNWRRDYQKRPIKIVDGSLSKQESFDFECESIPSIDISVNNVLAVANSILVGRYVSFEPRVRNMILLLKMWAKSKSINDRSRGTLSSFAISLMVIHFLQNCSPPILPSLQDLAFSTNEPPNYIAGVDCRFSTDMNKIRAELNFLSKGKVNTLDDRTLLINFFRYYGWYNVHSQVKPILIRSVDLSEFNMRFGTYTEDPDANLDKSMISDPYLHVDNPFEVGIDVANISIHQRSRITNEFRKAYQSLRAGNTLKSLLNKT</sequence>
<dbReference type="GO" id="GO:0016779">
    <property type="term" value="F:nucleotidyltransferase activity"/>
    <property type="evidence" value="ECO:0007669"/>
    <property type="project" value="TreeGrafter"/>
</dbReference>
<dbReference type="Gene3D" id="1.10.1410.10">
    <property type="match status" value="1"/>
</dbReference>
<gene>
    <name evidence="2" type="ORF">MACJ_002621</name>
</gene>
<dbReference type="AlphaFoldDB" id="A0A976M6G0"/>
<dbReference type="SUPFAM" id="SSF81301">
    <property type="entry name" value="Nucleotidyltransferase"/>
    <property type="match status" value="1"/>
</dbReference>
<dbReference type="SUPFAM" id="SSF81631">
    <property type="entry name" value="PAP/OAS1 substrate-binding domain"/>
    <property type="match status" value="1"/>
</dbReference>
<evidence type="ECO:0000313" key="3">
    <source>
        <dbReference type="Proteomes" id="UP000244803"/>
    </source>
</evidence>
<dbReference type="Proteomes" id="UP000244803">
    <property type="component" value="Chromosome 4"/>
</dbReference>
<dbReference type="EMBL" id="CP056067">
    <property type="protein sequence ID" value="UKJ89371.2"/>
    <property type="molecule type" value="Genomic_DNA"/>
</dbReference>
<organism evidence="2 3">
    <name type="scientific">Theileria orientalis</name>
    <dbReference type="NCBI Taxonomy" id="68886"/>
    <lineage>
        <taxon>Eukaryota</taxon>
        <taxon>Sar</taxon>
        <taxon>Alveolata</taxon>
        <taxon>Apicomplexa</taxon>
        <taxon>Aconoidasida</taxon>
        <taxon>Piroplasmida</taxon>
        <taxon>Theileriidae</taxon>
        <taxon>Theileria</taxon>
    </lineage>
</organism>